<reference evidence="4" key="1">
    <citation type="journal article" date="2000" name="J. Bacteriol.">
        <title>Cloning of a mucin-desulfating sulfatase gene from Prevotella strain RS2 and its expression using a Bacteroides recombinant system.</title>
        <authorList>
            <person name="Wright D.P."/>
            <person name="Knight C.G."/>
            <person name="Parkar S.G."/>
            <person name="Christie D.L."/>
            <person name="Roberton A.M."/>
        </authorList>
    </citation>
    <scope>NUCLEOTIDE SEQUENCE</scope>
    <source>
        <strain evidence="4">RS2</strain>
    </source>
</reference>
<dbReference type="PROSITE" id="PS00149">
    <property type="entry name" value="SULFATASE_2"/>
    <property type="match status" value="1"/>
</dbReference>
<evidence type="ECO:0000259" key="3">
    <source>
        <dbReference type="Pfam" id="PF16347"/>
    </source>
</evidence>
<dbReference type="SUPFAM" id="SSF53649">
    <property type="entry name" value="Alkaline phosphatase-like"/>
    <property type="match status" value="1"/>
</dbReference>
<dbReference type="InterPro" id="IPR032506">
    <property type="entry name" value="SGSH_C"/>
</dbReference>
<dbReference type="InterPro" id="IPR017850">
    <property type="entry name" value="Alkaline_phosphatase_core_sf"/>
</dbReference>
<dbReference type="EMBL" id="AF248951">
    <property type="protein sequence ID" value="AAF72520.1"/>
    <property type="molecule type" value="Genomic_DNA"/>
</dbReference>
<dbReference type="InterPro" id="IPR024607">
    <property type="entry name" value="Sulfatase_CS"/>
</dbReference>
<accession>Q9L5W0</accession>
<dbReference type="Pfam" id="PF16347">
    <property type="entry name" value="SGSH_C"/>
    <property type="match status" value="1"/>
</dbReference>
<sequence length="517" mass="60236">MKSDNMRFYSAMLMAGCGLHAAAQTQRPNIVFIITDDHSFQTISAYGSEVSKLAPTPNIDRLANEGARFDDAFVENSLSTPARACLLTGLYSHQNGQRTLGKGIDSTKTFVSELLQDAGYQTGVVGKWHMQCRPKGFDFFRIFEGQGDYYNPLVLSHDSNGKYEREQGYATDIVTEHAVEFLNQRDEQKPFFLLVEHKAPHRTWMPNLKYLGLYDKVEFPLPTTFWDDYATRGTCASQQEMTIARHMQLAYDNKVFEIDNAMRTRMLDRMDRLQKQAWDAYYSPRNRAMLDAHLTDSALTVWKYQRYMHDYLSTIHSVDESVGEIYEYLKNHNLLDNTILVYCSDQGFYMGEHGWFDKRFMYEESLRTPLVVRYPKAIKPGTVDKHLVQNIDFAPTLLDVAGVTKPETMSGRSFLDLFDGKGQDWRQSIYYHYYDYPAEHHVRRHDGVRTDRYKLIHFYGAPMEGDHDTVDYEELYDMQNDPNELNNLYGKKGYEKITKELKKALKDYRKNLKVDEY</sequence>
<comment type="similarity">
    <text evidence="1">Belongs to the sulfatase family.</text>
</comment>
<dbReference type="Gene3D" id="3.40.720.10">
    <property type="entry name" value="Alkaline Phosphatase, subunit A"/>
    <property type="match status" value="1"/>
</dbReference>
<dbReference type="GO" id="GO:0008449">
    <property type="term" value="F:N-acetylglucosamine-6-sulfatase activity"/>
    <property type="evidence" value="ECO:0007669"/>
    <property type="project" value="UniProtKB-EC"/>
</dbReference>
<keyword evidence="2 4" id="KW-0378">Hydrolase</keyword>
<dbReference type="PANTHER" id="PTHR43108">
    <property type="entry name" value="N-ACETYLGLUCOSAMINE-6-SULFATASE FAMILY MEMBER"/>
    <property type="match status" value="1"/>
</dbReference>
<dbReference type="AlphaFoldDB" id="Q9L5W0"/>
<gene>
    <name evidence="4" type="primary">mdsA</name>
</gene>
<evidence type="ECO:0000256" key="1">
    <source>
        <dbReference type="ARBA" id="ARBA00008779"/>
    </source>
</evidence>
<protein>
    <submittedName>
        <fullName evidence="4">Mucin-desulfating sulfatase MdsA</fullName>
        <ecNumber evidence="4">3.1.6.14</ecNumber>
    </submittedName>
</protein>
<dbReference type="PANTHER" id="PTHR43108:SF6">
    <property type="entry name" value="N-SULPHOGLUCOSAMINE SULPHOHYDROLASE"/>
    <property type="match status" value="1"/>
</dbReference>
<organism evidence="4">
    <name type="scientific">Prevotella sp. RS2</name>
    <dbReference type="NCBI Taxonomy" id="126378"/>
    <lineage>
        <taxon>Bacteria</taxon>
        <taxon>Pseudomonadati</taxon>
        <taxon>Bacteroidota</taxon>
        <taxon>Bacteroidia</taxon>
        <taxon>Bacteroidales</taxon>
        <taxon>Prevotellaceae</taxon>
        <taxon>Prevotella</taxon>
    </lineage>
</organism>
<evidence type="ECO:0000256" key="2">
    <source>
        <dbReference type="ARBA" id="ARBA00022801"/>
    </source>
</evidence>
<dbReference type="EC" id="3.1.6.14" evidence="4"/>
<feature type="domain" description="N-sulphoglucosamine sulphohydrolase C-terminal" evidence="3">
    <location>
        <begin position="351"/>
        <end position="510"/>
    </location>
</feature>
<dbReference type="PROSITE" id="PS00523">
    <property type="entry name" value="SULFATASE_1"/>
    <property type="match status" value="1"/>
</dbReference>
<name>Q9L5W0_9BACT</name>
<proteinExistence type="inferred from homology"/>
<dbReference type="CDD" id="cd16031">
    <property type="entry name" value="G6S_like"/>
    <property type="match status" value="1"/>
</dbReference>
<evidence type="ECO:0000313" key="4">
    <source>
        <dbReference type="EMBL" id="AAF72520.1"/>
    </source>
</evidence>
<dbReference type="SMR" id="Q9L5W0"/>